<dbReference type="KEGG" id="cpi:Cpin_2544"/>
<sequence length="92" mass="10947">MGRRITDVNIEIYFRNLCIINIIWLENTPLLGTKAKGRNLRPFAFKVVKIFSGPAYQFEDDVVITLSYHMYDFYFIQNSNELRFLLDYTANR</sequence>
<proteinExistence type="predicted"/>
<reference evidence="2" key="1">
    <citation type="submission" date="2009-08" db="EMBL/GenBank/DDBJ databases">
        <title>The complete genome of Chitinophaga pinensis DSM 2588.</title>
        <authorList>
            <consortium name="US DOE Joint Genome Institute (JGI-PGF)"/>
            <person name="Lucas S."/>
            <person name="Copeland A."/>
            <person name="Lapidus A."/>
            <person name="Glavina del Rio T."/>
            <person name="Dalin E."/>
            <person name="Tice H."/>
            <person name="Bruce D."/>
            <person name="Goodwin L."/>
            <person name="Pitluck S."/>
            <person name="Kyrpides N."/>
            <person name="Mavromatis K."/>
            <person name="Ivanova N."/>
            <person name="Mikhailova N."/>
            <person name="Sims D."/>
            <person name="Meinche L."/>
            <person name="Brettin T."/>
            <person name="Detter J.C."/>
            <person name="Han C."/>
            <person name="Larimer F."/>
            <person name="Land M."/>
            <person name="Hauser L."/>
            <person name="Markowitz V."/>
            <person name="Cheng J.-F."/>
            <person name="Hugenholtz P."/>
            <person name="Woyke T."/>
            <person name="Wu D."/>
            <person name="Spring S."/>
            <person name="Klenk H.-P."/>
            <person name="Eisen J.A."/>
        </authorList>
    </citation>
    <scope>NUCLEOTIDE SEQUENCE [LARGE SCALE GENOMIC DNA]</scope>
    <source>
        <strain evidence="2">ATCC 43595 / DSM 2588 / LMG 13176 / NBRC 15968 / NCIMB 11800 / UQM 2034</strain>
    </source>
</reference>
<gene>
    <name evidence="1" type="ordered locus">Cpin_2544</name>
</gene>
<evidence type="ECO:0000313" key="2">
    <source>
        <dbReference type="Proteomes" id="UP000002215"/>
    </source>
</evidence>
<evidence type="ECO:0000313" key="1">
    <source>
        <dbReference type="EMBL" id="ACU60028.1"/>
    </source>
</evidence>
<dbReference type="AlphaFoldDB" id="A0A979G3R5"/>
<organism evidence="1 2">
    <name type="scientific">Chitinophaga pinensis (strain ATCC 43595 / DSM 2588 / LMG 13176 / NBRC 15968 / NCIMB 11800 / UQM 2034)</name>
    <dbReference type="NCBI Taxonomy" id="485918"/>
    <lineage>
        <taxon>Bacteria</taxon>
        <taxon>Pseudomonadati</taxon>
        <taxon>Bacteroidota</taxon>
        <taxon>Chitinophagia</taxon>
        <taxon>Chitinophagales</taxon>
        <taxon>Chitinophagaceae</taxon>
        <taxon>Chitinophaga</taxon>
    </lineage>
</organism>
<name>A0A979G3R5_CHIPD</name>
<reference evidence="1 2" key="2">
    <citation type="journal article" date="2010" name="Stand. Genomic Sci.">
        <title>Complete genome sequence of Chitinophaga pinensis type strain (UQM 2034).</title>
        <authorList>
            <person name="Glavina Del Rio T."/>
            <person name="Abt B."/>
            <person name="Spring S."/>
            <person name="Lapidus A."/>
            <person name="Nolan M."/>
            <person name="Tice H."/>
            <person name="Copeland A."/>
            <person name="Cheng J.F."/>
            <person name="Chen F."/>
            <person name="Bruce D."/>
            <person name="Goodwin L."/>
            <person name="Pitluck S."/>
            <person name="Ivanova N."/>
            <person name="Mavromatis K."/>
            <person name="Mikhailova N."/>
            <person name="Pati A."/>
            <person name="Chen A."/>
            <person name="Palaniappan K."/>
            <person name="Land M."/>
            <person name="Hauser L."/>
            <person name="Chang Y.J."/>
            <person name="Jeffries C.D."/>
            <person name="Chain P."/>
            <person name="Saunders E."/>
            <person name="Detter J.C."/>
            <person name="Brettin T."/>
            <person name="Rohde M."/>
            <person name="Goker M."/>
            <person name="Bristow J."/>
            <person name="Eisen J.A."/>
            <person name="Markowitz V."/>
            <person name="Hugenholtz P."/>
            <person name="Kyrpides N.C."/>
            <person name="Klenk H.P."/>
            <person name="Lucas S."/>
        </authorList>
    </citation>
    <scope>NUCLEOTIDE SEQUENCE [LARGE SCALE GENOMIC DNA]</scope>
    <source>
        <strain evidence="2">ATCC 43595 / DSM 2588 / LMG 13176 / NBRC 15968 / NCIMB 11800 / UQM 2034</strain>
    </source>
</reference>
<dbReference type="EMBL" id="CP001699">
    <property type="protein sequence ID" value="ACU60028.1"/>
    <property type="molecule type" value="Genomic_DNA"/>
</dbReference>
<protein>
    <submittedName>
        <fullName evidence="1">Uncharacterized protein</fullName>
    </submittedName>
</protein>
<accession>A0A979G3R5</accession>
<dbReference type="Proteomes" id="UP000002215">
    <property type="component" value="Chromosome"/>
</dbReference>